<evidence type="ECO:0000256" key="1">
    <source>
        <dbReference type="SAM" id="MobiDB-lite"/>
    </source>
</evidence>
<feature type="compositionally biased region" description="Polar residues" evidence="1">
    <location>
        <begin position="181"/>
        <end position="190"/>
    </location>
</feature>
<evidence type="ECO:0000313" key="5">
    <source>
        <dbReference type="Proteomes" id="UP000072763"/>
    </source>
</evidence>
<proteinExistence type="predicted"/>
<evidence type="ECO:0000313" key="3">
    <source>
        <dbReference type="EMBL" id="KTR38611.1"/>
    </source>
</evidence>
<protein>
    <recommendedName>
        <fullName evidence="2">HTH arsR-type domain-containing protein</fullName>
    </recommendedName>
</protein>
<dbReference type="SUPFAM" id="SSF46785">
    <property type="entry name" value="Winged helix' DNA-binding domain"/>
    <property type="match status" value="1"/>
</dbReference>
<dbReference type="PATRIC" id="fig|465820.3.peg.2813"/>
<feature type="domain" description="HTH arsR-type" evidence="2">
    <location>
        <begin position="10"/>
        <end position="117"/>
    </location>
</feature>
<keyword evidence="6" id="KW-1185">Reference proteome</keyword>
<organism evidence="4 5">
    <name type="scientific">Curtobacterium oceanosedimentum</name>
    <dbReference type="NCBI Taxonomy" id="465820"/>
    <lineage>
        <taxon>Bacteria</taxon>
        <taxon>Bacillati</taxon>
        <taxon>Actinomycetota</taxon>
        <taxon>Actinomycetes</taxon>
        <taxon>Micrococcales</taxon>
        <taxon>Microbacteriaceae</taxon>
        <taxon>Curtobacterium</taxon>
    </lineage>
</organism>
<dbReference type="SMART" id="SM00418">
    <property type="entry name" value="HTH_ARSR"/>
    <property type="match status" value="1"/>
</dbReference>
<dbReference type="Gene3D" id="1.10.10.10">
    <property type="entry name" value="Winged helix-like DNA-binding domain superfamily/Winged helix DNA-binding domain"/>
    <property type="match status" value="1"/>
</dbReference>
<dbReference type="Pfam" id="PF12840">
    <property type="entry name" value="HTH_20"/>
    <property type="match status" value="1"/>
</dbReference>
<dbReference type="InterPro" id="IPR011991">
    <property type="entry name" value="ArsR-like_HTH"/>
</dbReference>
<dbReference type="AlphaFoldDB" id="A0A147DRQ1"/>
<evidence type="ECO:0000313" key="6">
    <source>
        <dbReference type="Proteomes" id="UP000078335"/>
    </source>
</evidence>
<reference evidence="5 6" key="1">
    <citation type="journal article" date="2016" name="Front. Microbiol.">
        <title>Genomic Resource of Rice Seed Associated Bacteria.</title>
        <authorList>
            <person name="Midha S."/>
            <person name="Bansal K."/>
            <person name="Sharma S."/>
            <person name="Kumar N."/>
            <person name="Patil P.P."/>
            <person name="Chaudhry V."/>
            <person name="Patil P.B."/>
        </authorList>
    </citation>
    <scope>NUCLEOTIDE SEQUENCE [LARGE SCALE GENOMIC DNA]</scope>
    <source>
        <strain evidence="3 6">NS263</strain>
        <strain evidence="4 5">NS359</strain>
    </source>
</reference>
<dbReference type="EMBL" id="LDRB01000072">
    <property type="protein sequence ID" value="KTR38611.1"/>
    <property type="molecule type" value="Genomic_DNA"/>
</dbReference>
<feature type="region of interest" description="Disordered" evidence="1">
    <location>
        <begin position="165"/>
        <end position="190"/>
    </location>
</feature>
<evidence type="ECO:0000313" key="4">
    <source>
        <dbReference type="EMBL" id="KTR52429.1"/>
    </source>
</evidence>
<dbReference type="InterPro" id="IPR036390">
    <property type="entry name" value="WH_DNA-bd_sf"/>
</dbReference>
<dbReference type="InterPro" id="IPR001845">
    <property type="entry name" value="HTH_ArsR_DNA-bd_dom"/>
</dbReference>
<sequence>MDVQRLDDAAQMRALSHPTRLRLVGLLRTGGPQTAAMLGDQVDEAPGTISYHCKRLADAGFIEPAPELGTDRRERWWRAVAQHTSWNLADGFDDPERMVAGVALDHAVAQAYADEYRAFIDHVPALGREWVAASHSSDRALRLTVGELQALGSELQGVLDRWEARSAEHEPGDGSERVTAVVQSYRSARP</sequence>
<dbReference type="InterPro" id="IPR036388">
    <property type="entry name" value="WH-like_DNA-bd_sf"/>
</dbReference>
<dbReference type="OrthoDB" id="7945987at2"/>
<dbReference type="Proteomes" id="UP000072763">
    <property type="component" value="Unassembled WGS sequence"/>
</dbReference>
<evidence type="ECO:0000259" key="2">
    <source>
        <dbReference type="SMART" id="SM00418"/>
    </source>
</evidence>
<accession>A0A147DRQ1</accession>
<gene>
    <name evidence="3" type="ORF">NS263_12880</name>
    <name evidence="4" type="ORF">NS359_06195</name>
</gene>
<name>A0A147DRQ1_9MICO</name>
<dbReference type="Proteomes" id="UP000078335">
    <property type="component" value="Unassembled WGS sequence"/>
</dbReference>
<dbReference type="EMBL" id="LDRC01000030">
    <property type="protein sequence ID" value="KTR52429.1"/>
    <property type="molecule type" value="Genomic_DNA"/>
</dbReference>
<dbReference type="STRING" id="465820.NS263_12880"/>
<dbReference type="GO" id="GO:0003700">
    <property type="term" value="F:DNA-binding transcription factor activity"/>
    <property type="evidence" value="ECO:0007669"/>
    <property type="project" value="InterPro"/>
</dbReference>
<comment type="caution">
    <text evidence="4">The sequence shown here is derived from an EMBL/GenBank/DDBJ whole genome shotgun (WGS) entry which is preliminary data.</text>
</comment>
<feature type="compositionally biased region" description="Basic and acidic residues" evidence="1">
    <location>
        <begin position="165"/>
        <end position="176"/>
    </location>
</feature>
<dbReference type="CDD" id="cd00090">
    <property type="entry name" value="HTH_ARSR"/>
    <property type="match status" value="1"/>
</dbReference>
<dbReference type="RefSeq" id="WP_058729662.1">
    <property type="nucleotide sequence ID" value="NZ_LDRB01000072.1"/>
</dbReference>